<dbReference type="EMBL" id="GL435087">
    <property type="protein sequence ID" value="EFN74027.1"/>
    <property type="molecule type" value="Genomic_DNA"/>
</dbReference>
<protein>
    <submittedName>
        <fullName evidence="3">Cuticle protein 19</fullName>
    </submittedName>
</protein>
<dbReference type="InterPro" id="IPR051217">
    <property type="entry name" value="Insect_Cuticle_Struc_Prot"/>
</dbReference>
<dbReference type="Pfam" id="PF00379">
    <property type="entry name" value="Chitin_bind_4"/>
    <property type="match status" value="1"/>
</dbReference>
<dbReference type="OMA" id="FFAHVHN"/>
<gene>
    <name evidence="3" type="ORF">EAG_14611</name>
</gene>
<name>E1ZXQ5_CAMFO</name>
<dbReference type="Proteomes" id="UP000000311">
    <property type="component" value="Unassembled WGS sequence"/>
</dbReference>
<dbReference type="PROSITE" id="PS51155">
    <property type="entry name" value="CHIT_BIND_RR_2"/>
    <property type="match status" value="1"/>
</dbReference>
<dbReference type="GO" id="GO:0031012">
    <property type="term" value="C:extracellular matrix"/>
    <property type="evidence" value="ECO:0007669"/>
    <property type="project" value="TreeGrafter"/>
</dbReference>
<keyword evidence="1 2" id="KW-0193">Cuticle</keyword>
<keyword evidence="4" id="KW-1185">Reference proteome</keyword>
<organism evidence="4">
    <name type="scientific">Camponotus floridanus</name>
    <name type="common">Florida carpenter ant</name>
    <dbReference type="NCBI Taxonomy" id="104421"/>
    <lineage>
        <taxon>Eukaryota</taxon>
        <taxon>Metazoa</taxon>
        <taxon>Ecdysozoa</taxon>
        <taxon>Arthropoda</taxon>
        <taxon>Hexapoda</taxon>
        <taxon>Insecta</taxon>
        <taxon>Pterygota</taxon>
        <taxon>Neoptera</taxon>
        <taxon>Endopterygota</taxon>
        <taxon>Hymenoptera</taxon>
        <taxon>Apocrita</taxon>
        <taxon>Aculeata</taxon>
        <taxon>Formicoidea</taxon>
        <taxon>Formicidae</taxon>
        <taxon>Formicinae</taxon>
        <taxon>Camponotus</taxon>
    </lineage>
</organism>
<dbReference type="PANTHER" id="PTHR12236:SF95">
    <property type="entry name" value="CUTICULAR PROTEIN 76BD, ISOFORM C-RELATED"/>
    <property type="match status" value="1"/>
</dbReference>
<reference evidence="3 4" key="1">
    <citation type="journal article" date="2010" name="Science">
        <title>Genomic comparison of the ants Camponotus floridanus and Harpegnathos saltator.</title>
        <authorList>
            <person name="Bonasio R."/>
            <person name="Zhang G."/>
            <person name="Ye C."/>
            <person name="Mutti N.S."/>
            <person name="Fang X."/>
            <person name="Qin N."/>
            <person name="Donahue G."/>
            <person name="Yang P."/>
            <person name="Li Q."/>
            <person name="Li C."/>
            <person name="Zhang P."/>
            <person name="Huang Z."/>
            <person name="Berger S.L."/>
            <person name="Reinberg D."/>
            <person name="Wang J."/>
            <person name="Liebig J."/>
        </authorList>
    </citation>
    <scope>NUCLEOTIDE SEQUENCE [LARGE SCALE GENOMIC DNA]</scope>
    <source>
        <strain evidence="4">C129</strain>
    </source>
</reference>
<evidence type="ECO:0000313" key="4">
    <source>
        <dbReference type="Proteomes" id="UP000000311"/>
    </source>
</evidence>
<accession>E1ZXQ5</accession>
<dbReference type="GO" id="GO:0005615">
    <property type="term" value="C:extracellular space"/>
    <property type="evidence" value="ECO:0007669"/>
    <property type="project" value="TreeGrafter"/>
</dbReference>
<dbReference type="GO" id="GO:0042302">
    <property type="term" value="F:structural constituent of cuticle"/>
    <property type="evidence" value="ECO:0007669"/>
    <property type="project" value="UniProtKB-UniRule"/>
</dbReference>
<sequence length="165" mass="18405">MSLVALQKLIVRVVFVAVVIKDFPRMYEEDAFVPLLAILALLAIQSGLTEHAHSFAHFYGPVKGPGHEIVVHDKHGHHHVDYIAHPKYEFAYGVEDHHTGDYHGQKEQRDGKKVIGEYIIKEPGGNTRIVTYHVDPHGGFFAHVHNSGGNNHHGGTYGGHGQKYH</sequence>
<evidence type="ECO:0000313" key="3">
    <source>
        <dbReference type="EMBL" id="EFN74027.1"/>
    </source>
</evidence>
<proteinExistence type="predicted"/>
<dbReference type="AlphaFoldDB" id="E1ZXQ5"/>
<dbReference type="OrthoDB" id="6510765at2759"/>
<dbReference type="InParanoid" id="E1ZXQ5"/>
<dbReference type="InterPro" id="IPR000618">
    <property type="entry name" value="Insect_cuticle"/>
</dbReference>
<evidence type="ECO:0000256" key="1">
    <source>
        <dbReference type="ARBA" id="ARBA00022460"/>
    </source>
</evidence>
<evidence type="ECO:0000256" key="2">
    <source>
        <dbReference type="PROSITE-ProRule" id="PRU00497"/>
    </source>
</evidence>
<dbReference type="PANTHER" id="PTHR12236">
    <property type="entry name" value="STRUCTURAL CONTITUENT OF CUTICLE"/>
    <property type="match status" value="1"/>
</dbReference>